<name>A0A7D8D1B5_9BACI</name>
<proteinExistence type="predicted"/>
<evidence type="ECO:0000313" key="2">
    <source>
        <dbReference type="EMBL" id="MDG0944317.1"/>
    </source>
</evidence>
<gene>
    <name evidence="3" type="ORF">BACERE00174_00290</name>
    <name evidence="2" type="ORF">P6U22_24575</name>
</gene>
<evidence type="ECO:0000256" key="1">
    <source>
        <dbReference type="SAM" id="Phobius"/>
    </source>
</evidence>
<organism evidence="3 4">
    <name type="scientific">Bacillus paranthracis</name>
    <dbReference type="NCBI Taxonomy" id="2026186"/>
    <lineage>
        <taxon>Bacteria</taxon>
        <taxon>Bacillati</taxon>
        <taxon>Bacillota</taxon>
        <taxon>Bacilli</taxon>
        <taxon>Bacillales</taxon>
        <taxon>Bacillaceae</taxon>
        <taxon>Bacillus</taxon>
        <taxon>Bacillus cereus group</taxon>
    </lineage>
</organism>
<dbReference type="Proteomes" id="UP001221338">
    <property type="component" value="Unassembled WGS sequence"/>
</dbReference>
<evidence type="ECO:0000313" key="5">
    <source>
        <dbReference type="Proteomes" id="UP001221338"/>
    </source>
</evidence>
<dbReference type="AlphaFoldDB" id="A0A7D8D1B5"/>
<feature type="transmembrane region" description="Helical" evidence="1">
    <location>
        <begin position="172"/>
        <end position="193"/>
    </location>
</feature>
<feature type="transmembrane region" description="Helical" evidence="1">
    <location>
        <begin position="205"/>
        <end position="226"/>
    </location>
</feature>
<keyword evidence="5" id="KW-1185">Reference proteome</keyword>
<evidence type="ECO:0000313" key="4">
    <source>
        <dbReference type="Proteomes" id="UP000194422"/>
    </source>
</evidence>
<dbReference type="EMBL" id="JARPRV010000024">
    <property type="protein sequence ID" value="MDG0944317.1"/>
    <property type="molecule type" value="Genomic_DNA"/>
</dbReference>
<keyword evidence="1" id="KW-0472">Membrane</keyword>
<dbReference type="EMBL" id="FWYW01000030">
    <property type="protein sequence ID" value="SMD60898.1"/>
    <property type="molecule type" value="Genomic_DNA"/>
</dbReference>
<keyword evidence="1" id="KW-0812">Transmembrane</keyword>
<feature type="transmembrane region" description="Helical" evidence="1">
    <location>
        <begin position="6"/>
        <end position="24"/>
    </location>
</feature>
<dbReference type="RefSeq" id="WP_001059598.1">
    <property type="nucleotide sequence ID" value="NZ_FWYW01000030.1"/>
</dbReference>
<accession>A0A7D8D1B5</accession>
<evidence type="ECO:0000313" key="3">
    <source>
        <dbReference type="EMBL" id="SMD60898.1"/>
    </source>
</evidence>
<reference evidence="2 5" key="2">
    <citation type="submission" date="2023-03" db="EMBL/GenBank/DDBJ databases">
        <title>Genetic diversity of Bacillus cereus sensu lato isolates from Slovenia.</title>
        <authorList>
            <person name="Abdelli M."/>
        </authorList>
    </citation>
    <scope>NUCLEOTIDE SEQUENCE [LARGE SCALE GENOMIC DNA]</scope>
    <source>
        <strain evidence="2 5">SIBC61B</strain>
    </source>
</reference>
<sequence length="263" mass="31908">MNNIKEYLPFIIPILAATLGYIFGQRTTKINRFYTQNENNLKNVIEPLFLSLKMIMKEDSAFKRKKLLDDLFKTYLLEKKGIYQIGNKDLIDKLFYVEGLYKEFKKKQKEEEWKDFWIELNYFYNAIKNEYWNNFYTLYKEYRWYLHSLDKNMFVRFFYEIIRLLKETVNSLTLLSFGFLFFCIYDRLITWMFDKGVMPEDSITFSIILLIFCIAMYCFISVFDALSPDSSQQKNYIDKLVRKGTNKNKSFEKKITVPPMYKQ</sequence>
<keyword evidence="1" id="KW-1133">Transmembrane helix</keyword>
<comment type="caution">
    <text evidence="3">The sequence shown here is derived from an EMBL/GenBank/DDBJ whole genome shotgun (WGS) entry which is preliminary data.</text>
</comment>
<dbReference type="Proteomes" id="UP000194422">
    <property type="component" value="Unassembled WGS sequence"/>
</dbReference>
<reference evidence="3 4" key="1">
    <citation type="submission" date="2017-04" db="EMBL/GenBank/DDBJ databases">
        <authorList>
            <person name="Criscuolo A."/>
        </authorList>
    </citation>
    <scope>NUCLEOTIDE SEQUENCE [LARGE SCALE GENOMIC DNA]</scope>
    <source>
        <strain evidence="3">16-00174</strain>
    </source>
</reference>
<protein>
    <submittedName>
        <fullName evidence="3">Uncharacterized protein</fullName>
    </submittedName>
</protein>